<dbReference type="EMBL" id="FNHQ01000013">
    <property type="protein sequence ID" value="SDM78400.1"/>
    <property type="molecule type" value="Genomic_DNA"/>
</dbReference>
<dbReference type="InterPro" id="IPR001174">
    <property type="entry name" value="HddA/FKP"/>
</dbReference>
<dbReference type="PRINTS" id="PR00960">
    <property type="entry name" value="LMBPPROTEIN"/>
</dbReference>
<dbReference type="PROSITE" id="PS00627">
    <property type="entry name" value="GHMP_KINASES_ATP"/>
    <property type="match status" value="1"/>
</dbReference>
<feature type="domain" description="GHMP kinase N-terminal" evidence="5">
    <location>
        <begin position="71"/>
        <end position="154"/>
    </location>
</feature>
<organism evidence="6 7">
    <name type="scientific">Megasphaera paucivorans</name>
    <dbReference type="NCBI Taxonomy" id="349095"/>
    <lineage>
        <taxon>Bacteria</taxon>
        <taxon>Bacillati</taxon>
        <taxon>Bacillota</taxon>
        <taxon>Negativicutes</taxon>
        <taxon>Veillonellales</taxon>
        <taxon>Veillonellaceae</taxon>
        <taxon>Megasphaera</taxon>
    </lineage>
</organism>
<dbReference type="GO" id="GO:0006012">
    <property type="term" value="P:galactose metabolic process"/>
    <property type="evidence" value="ECO:0007669"/>
    <property type="project" value="TreeGrafter"/>
</dbReference>
<evidence type="ECO:0000256" key="4">
    <source>
        <dbReference type="ARBA" id="ARBA00022840"/>
    </source>
</evidence>
<evidence type="ECO:0000313" key="6">
    <source>
        <dbReference type="EMBL" id="SDM78400.1"/>
    </source>
</evidence>
<dbReference type="PANTHER" id="PTHR10457:SF29">
    <property type="entry name" value="LMBP PROTEIN"/>
    <property type="match status" value="1"/>
</dbReference>
<keyword evidence="7" id="KW-1185">Reference proteome</keyword>
<keyword evidence="2" id="KW-0547">Nucleotide-binding</keyword>
<sequence length="183" mass="20051">MIITQTPFRISFVGGGTDLEAYYKTNYGAVVSTAINKSIYITINKRFDDTIRLSYSKTEIVDHVDDLQHDIAKACLKMTGVERGVEITSIADVPAGTGLGSSSSFTVGLLNALYTYIGEQKSAQELAELACRVEIDILKHPIGKQDQFAAAYGGMNYFRFNSDGSVEREKNPNYGCHETGNES</sequence>
<gene>
    <name evidence="6" type="ORF">SAMN05660299_01533</name>
</gene>
<evidence type="ECO:0000313" key="7">
    <source>
        <dbReference type="Proteomes" id="UP000199309"/>
    </source>
</evidence>
<dbReference type="Proteomes" id="UP000199309">
    <property type="component" value="Unassembled WGS sequence"/>
</dbReference>
<dbReference type="PANTHER" id="PTHR10457">
    <property type="entry name" value="MEVALONATE KINASE/GALACTOKINASE"/>
    <property type="match status" value="1"/>
</dbReference>
<dbReference type="SUPFAM" id="SSF54211">
    <property type="entry name" value="Ribosomal protein S5 domain 2-like"/>
    <property type="match status" value="1"/>
</dbReference>
<dbReference type="InterPro" id="IPR006203">
    <property type="entry name" value="GHMP_knse_ATP-bd_CS"/>
</dbReference>
<evidence type="ECO:0000256" key="1">
    <source>
        <dbReference type="ARBA" id="ARBA00022679"/>
    </source>
</evidence>
<dbReference type="InterPro" id="IPR020568">
    <property type="entry name" value="Ribosomal_Su5_D2-typ_SF"/>
</dbReference>
<dbReference type="AlphaFoldDB" id="A0A1G9W1M6"/>
<dbReference type="Gene3D" id="3.30.230.120">
    <property type="match status" value="1"/>
</dbReference>
<dbReference type="GO" id="GO:0004335">
    <property type="term" value="F:galactokinase activity"/>
    <property type="evidence" value="ECO:0007669"/>
    <property type="project" value="TreeGrafter"/>
</dbReference>
<dbReference type="GO" id="GO:0005829">
    <property type="term" value="C:cytosol"/>
    <property type="evidence" value="ECO:0007669"/>
    <property type="project" value="TreeGrafter"/>
</dbReference>
<keyword evidence="3 6" id="KW-0418">Kinase</keyword>
<accession>A0A1G9W1M6</accession>
<evidence type="ECO:0000259" key="5">
    <source>
        <dbReference type="Pfam" id="PF00288"/>
    </source>
</evidence>
<keyword evidence="1" id="KW-0808">Transferase</keyword>
<evidence type="ECO:0000256" key="2">
    <source>
        <dbReference type="ARBA" id="ARBA00022741"/>
    </source>
</evidence>
<evidence type="ECO:0000256" key="3">
    <source>
        <dbReference type="ARBA" id="ARBA00022777"/>
    </source>
</evidence>
<name>A0A1G9W1M6_9FIRM</name>
<keyword evidence="4" id="KW-0067">ATP-binding</keyword>
<dbReference type="GO" id="GO:0005524">
    <property type="term" value="F:ATP binding"/>
    <property type="evidence" value="ECO:0007669"/>
    <property type="project" value="UniProtKB-KW"/>
</dbReference>
<reference evidence="6 7" key="1">
    <citation type="submission" date="2016-10" db="EMBL/GenBank/DDBJ databases">
        <authorList>
            <person name="de Groot N.N."/>
        </authorList>
    </citation>
    <scope>NUCLEOTIDE SEQUENCE [LARGE SCALE GENOMIC DNA]</scope>
    <source>
        <strain evidence="6 7">DSM 16981</strain>
    </source>
</reference>
<dbReference type="InterPro" id="IPR006204">
    <property type="entry name" value="GHMP_kinase_N_dom"/>
</dbReference>
<protein>
    <submittedName>
        <fullName evidence="6">GHMP kinases N terminal domain-containing protein</fullName>
    </submittedName>
</protein>
<dbReference type="STRING" id="349095.SAMN05660299_01533"/>
<dbReference type="Pfam" id="PF00288">
    <property type="entry name" value="GHMP_kinases_N"/>
    <property type="match status" value="1"/>
</dbReference>
<dbReference type="RefSeq" id="WP_218118740.1">
    <property type="nucleotide sequence ID" value="NZ_FNHQ01000013.1"/>
</dbReference>
<proteinExistence type="predicted"/>